<organism evidence="2 3">
    <name type="scientific">Pyrinomonas methylaliphatogenes</name>
    <dbReference type="NCBI Taxonomy" id="454194"/>
    <lineage>
        <taxon>Bacteria</taxon>
        <taxon>Pseudomonadati</taxon>
        <taxon>Acidobacteriota</taxon>
        <taxon>Blastocatellia</taxon>
        <taxon>Blastocatellales</taxon>
        <taxon>Pyrinomonadaceae</taxon>
        <taxon>Pyrinomonas</taxon>
    </lineage>
</organism>
<keyword evidence="1" id="KW-1133">Transmembrane helix</keyword>
<reference evidence="2 3" key="1">
    <citation type="submission" date="2013-12" db="EMBL/GenBank/DDBJ databases">
        <authorList>
            <person name="Stott M."/>
        </authorList>
    </citation>
    <scope>NUCLEOTIDE SEQUENCE [LARGE SCALE GENOMIC DNA]</scope>
    <source>
        <strain evidence="2 3">K22</strain>
    </source>
</reference>
<keyword evidence="1" id="KW-0472">Membrane</keyword>
<feature type="transmembrane region" description="Helical" evidence="1">
    <location>
        <begin position="107"/>
        <end position="127"/>
    </location>
</feature>
<feature type="transmembrane region" description="Helical" evidence="1">
    <location>
        <begin position="68"/>
        <end position="86"/>
    </location>
</feature>
<sequence length="203" mass="21233">MRAGETASDKNADPIALYDRAMDNLCFIRETMERAVASTAVSGIGLVAAGVVACIAAPMAAAQSARRAWLGVWLIAAAVAASVAAATMWRKARRLRTSLLSKPGRKLLLNLSPPIFAGALLTCELARRGDFDVLPAMWMLLYGAGVITGGAFSVRLVPTMGACFMVAGAFGLLFPAWQNVLLAISFGGLHLVFGALISKNHGG</sequence>
<keyword evidence="3" id="KW-1185">Reference proteome</keyword>
<feature type="transmembrane region" description="Helical" evidence="1">
    <location>
        <begin position="133"/>
        <end position="152"/>
    </location>
</feature>
<dbReference type="AlphaFoldDB" id="A0A0B6WWX2"/>
<name>A0A0B6WWX2_9BACT</name>
<dbReference type="EMBL" id="CBXV010000002">
    <property type="protein sequence ID" value="CDM64635.1"/>
    <property type="molecule type" value="Genomic_DNA"/>
</dbReference>
<evidence type="ECO:0000256" key="1">
    <source>
        <dbReference type="SAM" id="Phobius"/>
    </source>
</evidence>
<evidence type="ECO:0000313" key="3">
    <source>
        <dbReference type="Proteomes" id="UP000031518"/>
    </source>
</evidence>
<protein>
    <submittedName>
        <fullName evidence="2">Uncharacterized protein</fullName>
    </submittedName>
</protein>
<feature type="transmembrane region" description="Helical" evidence="1">
    <location>
        <begin position="180"/>
        <end position="198"/>
    </location>
</feature>
<gene>
    <name evidence="2" type="ORF">PYK22_00630</name>
</gene>
<dbReference type="Proteomes" id="UP000031518">
    <property type="component" value="Unassembled WGS sequence"/>
</dbReference>
<keyword evidence="1" id="KW-0812">Transmembrane</keyword>
<proteinExistence type="predicted"/>
<accession>A0A0B6WWX2</accession>
<feature type="transmembrane region" description="Helical" evidence="1">
    <location>
        <begin position="35"/>
        <end position="62"/>
    </location>
</feature>
<evidence type="ECO:0000313" key="2">
    <source>
        <dbReference type="EMBL" id="CDM64635.1"/>
    </source>
</evidence>
<reference evidence="2 3" key="2">
    <citation type="submission" date="2015-01" db="EMBL/GenBank/DDBJ databases">
        <title>Complete genome sequence of Pyrinomonas methylaliphatogenes type strain K22T.</title>
        <authorList>
            <person name="Lee K.C.Y."/>
            <person name="Power J.F."/>
            <person name="Dunfield P.F."/>
            <person name="Morgan X.C."/>
            <person name="Huttenhower C."/>
            <person name="Stott M.B."/>
        </authorList>
    </citation>
    <scope>NUCLEOTIDE SEQUENCE [LARGE SCALE GENOMIC DNA]</scope>
    <source>
        <strain evidence="2 3">K22</strain>
    </source>
</reference>
<dbReference type="STRING" id="454194.PYK22_00630"/>